<comment type="caution">
    <text evidence="1">The sequence shown here is derived from an EMBL/GenBank/DDBJ whole genome shotgun (WGS) entry which is preliminary data.</text>
</comment>
<dbReference type="Proteomes" id="UP000011668">
    <property type="component" value="Unassembled WGS sequence"/>
</dbReference>
<reference evidence="1 2" key="1">
    <citation type="journal article" date="2013" name="Nat. Commun.">
        <title>The evolution and pathogenic mechanisms of the rice sheath blight pathogen.</title>
        <authorList>
            <person name="Zheng A."/>
            <person name="Lin R."/>
            <person name="Xu L."/>
            <person name="Qin P."/>
            <person name="Tang C."/>
            <person name="Ai P."/>
            <person name="Zhang D."/>
            <person name="Liu Y."/>
            <person name="Sun Z."/>
            <person name="Feng H."/>
            <person name="Wang Y."/>
            <person name="Chen Y."/>
            <person name="Liang X."/>
            <person name="Fu R."/>
            <person name="Li Q."/>
            <person name="Zhang J."/>
            <person name="Yu X."/>
            <person name="Xie Z."/>
            <person name="Ding L."/>
            <person name="Guan P."/>
            <person name="Tang J."/>
            <person name="Liang Y."/>
            <person name="Wang S."/>
            <person name="Deng Q."/>
            <person name="Li S."/>
            <person name="Zhu J."/>
            <person name="Wang L."/>
            <person name="Liu H."/>
            <person name="Li P."/>
        </authorList>
    </citation>
    <scope>NUCLEOTIDE SEQUENCE [LARGE SCALE GENOMIC DNA]</scope>
    <source>
        <strain evidence="2">AG-1 IA</strain>
    </source>
</reference>
<gene>
    <name evidence="1" type="ORF">AG1IA_07366</name>
</gene>
<sequence length="44" mass="5075">MGNCHISRFRECDGNSIPFAYFDRPFSEAGRTGRYSSSWRGARK</sequence>
<accession>L8WP98</accession>
<dbReference type="EMBL" id="AFRT01002118">
    <property type="protein sequence ID" value="ELU38598.1"/>
    <property type="molecule type" value="Genomic_DNA"/>
</dbReference>
<name>L8WP98_THACA</name>
<dbReference type="HOGENOM" id="CLU_3224885_0_0_1"/>
<dbReference type="AlphaFoldDB" id="L8WP98"/>
<proteinExistence type="predicted"/>
<organism evidence="1 2">
    <name type="scientific">Thanatephorus cucumeris (strain AG1-IA)</name>
    <name type="common">Rice sheath blight fungus</name>
    <name type="synonym">Rhizoctonia solani</name>
    <dbReference type="NCBI Taxonomy" id="983506"/>
    <lineage>
        <taxon>Eukaryota</taxon>
        <taxon>Fungi</taxon>
        <taxon>Dikarya</taxon>
        <taxon>Basidiomycota</taxon>
        <taxon>Agaricomycotina</taxon>
        <taxon>Agaricomycetes</taxon>
        <taxon>Cantharellales</taxon>
        <taxon>Ceratobasidiaceae</taxon>
        <taxon>Rhizoctonia</taxon>
        <taxon>Rhizoctonia solani AG-1</taxon>
    </lineage>
</organism>
<evidence type="ECO:0000313" key="2">
    <source>
        <dbReference type="Proteomes" id="UP000011668"/>
    </source>
</evidence>
<keyword evidence="2" id="KW-1185">Reference proteome</keyword>
<evidence type="ECO:0000313" key="1">
    <source>
        <dbReference type="EMBL" id="ELU38598.1"/>
    </source>
</evidence>
<protein>
    <submittedName>
        <fullName evidence="1">Uncharacterized protein</fullName>
    </submittedName>
</protein>